<comment type="caution">
    <text evidence="4">The sequence shown here is derived from an EMBL/GenBank/DDBJ whole genome shotgun (WGS) entry which is preliminary data.</text>
</comment>
<evidence type="ECO:0000313" key="5">
    <source>
        <dbReference type="EMBL" id="GAA4824509.1"/>
    </source>
</evidence>
<name>A0ABP9C206_9ACTN</name>
<proteinExistence type="inferred from homology"/>
<dbReference type="SMART" id="SM00903">
    <property type="entry name" value="Flavin_Reduct"/>
    <property type="match status" value="1"/>
</dbReference>
<evidence type="ECO:0000256" key="2">
    <source>
        <dbReference type="ARBA" id="ARBA00023002"/>
    </source>
</evidence>
<protein>
    <submittedName>
        <fullName evidence="4">Flavin reductase family protein</fullName>
    </submittedName>
</protein>
<reference evidence="4" key="3">
    <citation type="submission" date="2023-12" db="EMBL/GenBank/DDBJ databases">
        <authorList>
            <person name="Sun Q."/>
            <person name="Inoue M."/>
        </authorList>
    </citation>
    <scope>NUCLEOTIDE SEQUENCE</scope>
    <source>
        <strain evidence="4">JCM 18542</strain>
    </source>
</reference>
<reference evidence="4" key="1">
    <citation type="journal article" date="2014" name="Int. J. Syst. Evol. Microbiol.">
        <title>Complete genome of a new Firmicutes species belonging to the dominant human colonic microbiota ('Ruminococcus bicirculans') reveals two chromosomes and a selective capacity to utilize plant glucans.</title>
        <authorList>
            <consortium name="NISC Comparative Sequencing Program"/>
            <person name="Wegmann U."/>
            <person name="Louis P."/>
            <person name="Goesmann A."/>
            <person name="Henrissat B."/>
            <person name="Duncan S.H."/>
            <person name="Flint H.J."/>
        </authorList>
    </citation>
    <scope>NUCLEOTIDE SEQUENCE</scope>
    <source>
        <strain evidence="4">JCM 18542</strain>
    </source>
</reference>
<dbReference type="PANTHER" id="PTHR30466:SF11">
    <property type="entry name" value="FLAVIN-DEPENDENT MONOOXYGENASE, REDUCTASE SUBUNIT HSAB"/>
    <property type="match status" value="1"/>
</dbReference>
<dbReference type="InterPro" id="IPR002563">
    <property type="entry name" value="Flavin_Rdtase-like_dom"/>
</dbReference>
<evidence type="ECO:0000259" key="3">
    <source>
        <dbReference type="SMART" id="SM00903"/>
    </source>
</evidence>
<evidence type="ECO:0000313" key="4">
    <source>
        <dbReference type="EMBL" id="GAA4802447.1"/>
    </source>
</evidence>
<gene>
    <name evidence="4" type="ORF">GCM10023353_00460</name>
    <name evidence="5" type="ORF">GCM10023353_36980</name>
</gene>
<organism evidence="4 6">
    <name type="scientific">Tomitella cavernea</name>
    <dbReference type="NCBI Taxonomy" id="1387982"/>
    <lineage>
        <taxon>Bacteria</taxon>
        <taxon>Bacillati</taxon>
        <taxon>Actinomycetota</taxon>
        <taxon>Actinomycetes</taxon>
        <taxon>Mycobacteriales</taxon>
        <taxon>Tomitella</taxon>
    </lineage>
</organism>
<comment type="similarity">
    <text evidence="1">Belongs to the non-flavoprotein flavin reductase family.</text>
</comment>
<feature type="domain" description="Flavin reductase like" evidence="3">
    <location>
        <begin position="23"/>
        <end position="166"/>
    </location>
</feature>
<accession>A0ABP9C206</accession>
<dbReference type="InterPro" id="IPR012349">
    <property type="entry name" value="Split_barrel_FMN-bd"/>
</dbReference>
<reference evidence="6" key="2">
    <citation type="journal article" date="2019" name="Int. J. Syst. Evol. Microbiol.">
        <title>The Global Catalogue of Microorganisms (GCM) 10K type strain sequencing project: providing services to taxonomists for standard genome sequencing and annotation.</title>
        <authorList>
            <consortium name="The Broad Institute Genomics Platform"/>
            <consortium name="The Broad Institute Genome Sequencing Center for Infectious Disease"/>
            <person name="Wu L."/>
            <person name="Ma J."/>
        </authorList>
    </citation>
    <scope>NUCLEOTIDE SEQUENCE [LARGE SCALE GENOMIC DNA]</scope>
    <source>
        <strain evidence="6">JCM 18542</strain>
    </source>
</reference>
<keyword evidence="6" id="KW-1185">Reference proteome</keyword>
<dbReference type="InterPro" id="IPR050268">
    <property type="entry name" value="NADH-dep_flavin_reductase"/>
</dbReference>
<sequence>MVTAARGGGQRRLIDQDELRRVLGNFCTGVTVITALHYGAPQGFACQSVTSLSLDPPFVSFCPAKSSRSWPLMRGAGGICVNVLSHEQLQLCRRFATSGAGKFEDTAWEPALNGAPALHGTLARIEAEVEFEHDAGDHTIVIARVSELEVHRQADPLLFFRGGYGSFVPSRPGDGQARSGFAQT</sequence>
<dbReference type="SUPFAM" id="SSF50475">
    <property type="entry name" value="FMN-binding split barrel"/>
    <property type="match status" value="1"/>
</dbReference>
<evidence type="ECO:0000313" key="6">
    <source>
        <dbReference type="Proteomes" id="UP001500839"/>
    </source>
</evidence>
<evidence type="ECO:0000256" key="1">
    <source>
        <dbReference type="ARBA" id="ARBA00008898"/>
    </source>
</evidence>
<dbReference type="Proteomes" id="UP001500839">
    <property type="component" value="Unassembled WGS sequence"/>
</dbReference>
<dbReference type="EMBL" id="BAABKQ010000001">
    <property type="protein sequence ID" value="GAA4824509.1"/>
    <property type="molecule type" value="Genomic_DNA"/>
</dbReference>
<keyword evidence="2" id="KW-0560">Oxidoreductase</keyword>
<dbReference type="EMBL" id="BAABKQ010000001">
    <property type="protein sequence ID" value="GAA4802447.1"/>
    <property type="molecule type" value="Genomic_DNA"/>
</dbReference>
<dbReference type="Pfam" id="PF01613">
    <property type="entry name" value="Flavin_Reduct"/>
    <property type="match status" value="1"/>
</dbReference>
<dbReference type="PANTHER" id="PTHR30466">
    <property type="entry name" value="FLAVIN REDUCTASE"/>
    <property type="match status" value="1"/>
</dbReference>
<dbReference type="Gene3D" id="2.30.110.10">
    <property type="entry name" value="Electron Transport, Fmn-binding Protein, Chain A"/>
    <property type="match status" value="1"/>
</dbReference>
<dbReference type="RefSeq" id="WP_200171337.1">
    <property type="nucleotide sequence ID" value="NZ_BAABKQ010000001.1"/>
</dbReference>